<dbReference type="InterPro" id="IPR039426">
    <property type="entry name" value="TonB-dep_rcpt-like"/>
</dbReference>
<proteinExistence type="inferred from homology"/>
<evidence type="ECO:0000256" key="5">
    <source>
        <dbReference type="ARBA" id="ARBA00022692"/>
    </source>
</evidence>
<evidence type="ECO:0000256" key="9">
    <source>
        <dbReference type="ARBA" id="ARBA00023136"/>
    </source>
</evidence>
<reference evidence="15 16" key="1">
    <citation type="submission" date="2017-08" db="EMBL/GenBank/DDBJ databases">
        <title>Infants hospitalized years apart are colonized by the same room-sourced microbial strains.</title>
        <authorList>
            <person name="Brooks B."/>
            <person name="Olm M.R."/>
            <person name="Firek B.A."/>
            <person name="Baker R."/>
            <person name="Thomas B.C."/>
            <person name="Morowitz M.J."/>
            <person name="Banfield J.F."/>
        </authorList>
    </citation>
    <scope>NUCLEOTIDE SEQUENCE [LARGE SCALE GENOMIC DNA]</scope>
    <source>
        <strain evidence="15">S2_003_000_R2_4</strain>
    </source>
</reference>
<dbReference type="SMART" id="SM00965">
    <property type="entry name" value="STN"/>
    <property type="match status" value="1"/>
</dbReference>
<evidence type="ECO:0000313" key="15">
    <source>
        <dbReference type="EMBL" id="PZR34341.1"/>
    </source>
</evidence>
<evidence type="ECO:0000256" key="10">
    <source>
        <dbReference type="ARBA" id="ARBA00023237"/>
    </source>
</evidence>
<evidence type="ECO:0000256" key="11">
    <source>
        <dbReference type="PROSITE-ProRule" id="PRU01360"/>
    </source>
</evidence>
<dbReference type="InterPro" id="IPR012910">
    <property type="entry name" value="Plug_dom"/>
</dbReference>
<keyword evidence="10 11" id="KW-0998">Cell outer membrane</keyword>
<keyword evidence="2 11" id="KW-0813">Transport</keyword>
<feature type="domain" description="Secretin/TonB short N-terminal" evidence="14">
    <location>
        <begin position="87"/>
        <end position="137"/>
    </location>
</feature>
<dbReference type="Pfam" id="PF00593">
    <property type="entry name" value="TonB_dep_Rec_b-barrel"/>
    <property type="match status" value="1"/>
</dbReference>
<dbReference type="InterPro" id="IPR000531">
    <property type="entry name" value="Beta-barrel_TonB"/>
</dbReference>
<dbReference type="PANTHER" id="PTHR32552">
    <property type="entry name" value="FERRICHROME IRON RECEPTOR-RELATED"/>
    <property type="match status" value="1"/>
</dbReference>
<comment type="similarity">
    <text evidence="11 12">Belongs to the TonB-dependent receptor family.</text>
</comment>
<dbReference type="EMBL" id="QFQZ01000028">
    <property type="protein sequence ID" value="PZR34341.1"/>
    <property type="molecule type" value="Genomic_DNA"/>
</dbReference>
<keyword evidence="13" id="KW-1133">Transmembrane helix</keyword>
<evidence type="ECO:0000259" key="14">
    <source>
        <dbReference type="SMART" id="SM00965"/>
    </source>
</evidence>
<name>A0A2W5XAX3_9CAUL</name>
<dbReference type="Pfam" id="PF07660">
    <property type="entry name" value="STN"/>
    <property type="match status" value="1"/>
</dbReference>
<feature type="transmembrane region" description="Helical" evidence="13">
    <location>
        <begin position="38"/>
        <end position="59"/>
    </location>
</feature>
<evidence type="ECO:0000256" key="13">
    <source>
        <dbReference type="SAM" id="Phobius"/>
    </source>
</evidence>
<dbReference type="Proteomes" id="UP000249393">
    <property type="component" value="Unassembled WGS sequence"/>
</dbReference>
<dbReference type="SUPFAM" id="SSF56935">
    <property type="entry name" value="Porins"/>
    <property type="match status" value="1"/>
</dbReference>
<dbReference type="GO" id="GO:0009279">
    <property type="term" value="C:cell outer membrane"/>
    <property type="evidence" value="ECO:0007669"/>
    <property type="project" value="UniProtKB-SubCell"/>
</dbReference>
<evidence type="ECO:0000256" key="2">
    <source>
        <dbReference type="ARBA" id="ARBA00022448"/>
    </source>
</evidence>
<dbReference type="GO" id="GO:0006826">
    <property type="term" value="P:iron ion transport"/>
    <property type="evidence" value="ECO:0007669"/>
    <property type="project" value="UniProtKB-KW"/>
</dbReference>
<evidence type="ECO:0000256" key="12">
    <source>
        <dbReference type="RuleBase" id="RU003357"/>
    </source>
</evidence>
<evidence type="ECO:0000313" key="16">
    <source>
        <dbReference type="Proteomes" id="UP000249393"/>
    </source>
</evidence>
<keyword evidence="3 11" id="KW-1134">Transmembrane beta strand</keyword>
<dbReference type="Gene3D" id="2.40.170.20">
    <property type="entry name" value="TonB-dependent receptor, beta-barrel domain"/>
    <property type="match status" value="1"/>
</dbReference>
<keyword evidence="8 12" id="KW-0798">TonB box</keyword>
<evidence type="ECO:0000256" key="6">
    <source>
        <dbReference type="ARBA" id="ARBA00023004"/>
    </source>
</evidence>
<dbReference type="PROSITE" id="PS52016">
    <property type="entry name" value="TONB_DEPENDENT_REC_3"/>
    <property type="match status" value="1"/>
</dbReference>
<evidence type="ECO:0000256" key="3">
    <source>
        <dbReference type="ARBA" id="ARBA00022452"/>
    </source>
</evidence>
<comment type="subcellular location">
    <subcellularLocation>
        <location evidence="1 11">Cell outer membrane</location>
        <topology evidence="1 11">Multi-pass membrane protein</topology>
    </subcellularLocation>
</comment>
<organism evidence="15 16">
    <name type="scientific">Caulobacter segnis</name>
    <dbReference type="NCBI Taxonomy" id="88688"/>
    <lineage>
        <taxon>Bacteria</taxon>
        <taxon>Pseudomonadati</taxon>
        <taxon>Pseudomonadota</taxon>
        <taxon>Alphaproteobacteria</taxon>
        <taxon>Caulobacterales</taxon>
        <taxon>Caulobacteraceae</taxon>
        <taxon>Caulobacter</taxon>
    </lineage>
</organism>
<sequence length="872" mass="92967">MVRALGLDRSEPRGRVWESLVCESGALETSRRHGLAKVLLRGLVACALVPAAVCAAPALSSQAPRRFDLPAMPLGQALNQLALRSDREILFSPRLTSGRMSPALSGTFTPEQALAQLLAGSGLTLRGEGRGFLIVPASRDKGGEPSASVVSVVDLDGVIVTALKRSSLVQQTPVSMVVADGEQLARLGVTDIERAAPMLPGLKLISTAFGRRLVLRGVYGAGEATTGLYYDETPMTGPVGTTADPGVMAPELALVDVERIELLRGPQGTLYGSGAMGGALRILFKRPDLENDTGALAMSAASLAHGGEAVSGSAVMNAVALPEALALRLTAYDQRQPGVIDNVRLGLSDVDGVRTRGVRAAVLWQGGPQVSALISAAHQSSRRDDIAAWNDTAGPWRTVHAGRAPFDSDIDLASVVLKWRGHAVDVTAVSSWYRWALVRRSDYSGVLIGERTNAAGCMRMFSIAAACDATQMASYSAYVDSVYPAILNQPAELTARIHEIRAASSGPGPIGWSLGAYSEVREDYIDSQVRHVDPATGAPVEPPVLIGRRGIENRLSQTAVFGELSYAFAPGGELTVGARRFDYVKRDRGGVQIANVISGTWMDYAIDARSRERGWSLKALASRQLAPGLFAYAQMSQGFRPGGVNVVPGLPEALAVYRSDRLDNAELGLKGQSADRRFSLNLALYRARWRDMQYAAQTQNRAFNYVTNIGAARIQGLELEGVAQRLAGWELAGSLTLTDARLTADQLSNSAIGLGRAGDRLPIVPRLTASASLERRWKFGDGLVGRLRFDGFYAGLARSAFNAANPDYLKMGGYAVFGVSAGFEKAAWSVDLGIENLLDRAGRAVAARNASGPIEYFGVLPRAARLTVERRF</sequence>
<keyword evidence="9 11" id="KW-0472">Membrane</keyword>
<evidence type="ECO:0000256" key="7">
    <source>
        <dbReference type="ARBA" id="ARBA00023065"/>
    </source>
</evidence>
<comment type="caution">
    <text evidence="15">The sequence shown here is derived from an EMBL/GenBank/DDBJ whole genome shotgun (WGS) entry which is preliminary data.</text>
</comment>
<keyword evidence="5 11" id="KW-0812">Transmembrane</keyword>
<dbReference type="PANTHER" id="PTHR32552:SF81">
    <property type="entry name" value="TONB-DEPENDENT OUTER MEMBRANE RECEPTOR"/>
    <property type="match status" value="1"/>
</dbReference>
<dbReference type="InterPro" id="IPR036942">
    <property type="entry name" value="Beta-barrel_TonB_sf"/>
</dbReference>
<evidence type="ECO:0000256" key="4">
    <source>
        <dbReference type="ARBA" id="ARBA00022496"/>
    </source>
</evidence>
<keyword evidence="4" id="KW-0410">Iron transport</keyword>
<keyword evidence="7" id="KW-0406">Ion transport</keyword>
<gene>
    <name evidence="15" type="ORF">DI526_10575</name>
</gene>
<evidence type="ECO:0000256" key="8">
    <source>
        <dbReference type="ARBA" id="ARBA00023077"/>
    </source>
</evidence>
<accession>A0A2W5XAX3</accession>
<dbReference type="Pfam" id="PF07715">
    <property type="entry name" value="Plug"/>
    <property type="match status" value="1"/>
</dbReference>
<evidence type="ECO:0000256" key="1">
    <source>
        <dbReference type="ARBA" id="ARBA00004571"/>
    </source>
</evidence>
<keyword evidence="15" id="KW-0675">Receptor</keyword>
<dbReference type="Gene3D" id="3.55.50.30">
    <property type="match status" value="1"/>
</dbReference>
<dbReference type="AlphaFoldDB" id="A0A2W5XAX3"/>
<protein>
    <submittedName>
        <fullName evidence="15">TonB-dependent receptor</fullName>
    </submittedName>
</protein>
<keyword evidence="6" id="KW-0408">Iron</keyword>
<dbReference type="InterPro" id="IPR011662">
    <property type="entry name" value="Secretin/TonB_short_N"/>
</dbReference>